<comment type="caution">
    <text evidence="2">The sequence shown here is derived from an EMBL/GenBank/DDBJ whole genome shotgun (WGS) entry which is preliminary data.</text>
</comment>
<feature type="region of interest" description="Disordered" evidence="1">
    <location>
        <begin position="149"/>
        <end position="221"/>
    </location>
</feature>
<feature type="compositionally biased region" description="Basic residues" evidence="1">
    <location>
        <begin position="419"/>
        <end position="431"/>
    </location>
</feature>
<sequence length="466" mass="54831">MSRHEKLRSVQSLKRKGLPNENKHALVSSLRRRFKHANKSLKVSIVEVPVNKKQSDKAIASAATIRNNRRSGKRNFESFLGAFSKFIDRTQGNMTPRNQKPQKAQLELVEKKKKNREKNDFFFKTKKTDPELLRKMEYFYAPYEPKRHRKFAQQKSMRNREEFLGNKHNRSLKRRKKCAKDKFSATTNTPKSTLHNQSRRSPHNSDIDTPHHLTQPLPNPSLKTYKFKKQSLLIIFRKIHIKFFLKSLQRNKKRFKVSRLTQKDQTLGRTHIKLQKRLTGQSTEFIWVKRGIRNRSRKRSRGDRERKLLGNGKRVGEERSMEEVDEGSKEENLGEREGGVKERMLIGKFSRRRTVNTAGYKRRSICDEVLADKSKFSYKRANNFGSNRSTCSRSLRMNSTHKSSLKSLNKTAKIEQKRNGSKNKSQKAKKSKNNECHYISLSKRMARRRKTIFNQVQERSLLKNSM</sequence>
<evidence type="ECO:0000313" key="3">
    <source>
        <dbReference type="Proteomes" id="UP001295684"/>
    </source>
</evidence>
<evidence type="ECO:0000256" key="1">
    <source>
        <dbReference type="SAM" id="MobiDB-lite"/>
    </source>
</evidence>
<feature type="compositionally biased region" description="Basic residues" evidence="1">
    <location>
        <begin position="167"/>
        <end position="179"/>
    </location>
</feature>
<dbReference type="Proteomes" id="UP001295684">
    <property type="component" value="Unassembled WGS sequence"/>
</dbReference>
<feature type="region of interest" description="Disordered" evidence="1">
    <location>
        <begin position="386"/>
        <end position="435"/>
    </location>
</feature>
<proteinExistence type="predicted"/>
<dbReference type="EMBL" id="CAMPGE010027272">
    <property type="protein sequence ID" value="CAI2384921.1"/>
    <property type="molecule type" value="Genomic_DNA"/>
</dbReference>
<feature type="compositionally biased region" description="Polar residues" evidence="1">
    <location>
        <begin position="184"/>
        <end position="196"/>
    </location>
</feature>
<accession>A0AAD2D9X0</accession>
<keyword evidence="3" id="KW-1185">Reference proteome</keyword>
<reference evidence="2" key="1">
    <citation type="submission" date="2023-07" db="EMBL/GenBank/DDBJ databases">
        <authorList>
            <consortium name="AG Swart"/>
            <person name="Singh M."/>
            <person name="Singh A."/>
            <person name="Seah K."/>
            <person name="Emmerich C."/>
        </authorList>
    </citation>
    <scope>NUCLEOTIDE SEQUENCE</scope>
    <source>
        <strain evidence="2">DP1</strain>
    </source>
</reference>
<organism evidence="2 3">
    <name type="scientific">Euplotes crassus</name>
    <dbReference type="NCBI Taxonomy" id="5936"/>
    <lineage>
        <taxon>Eukaryota</taxon>
        <taxon>Sar</taxon>
        <taxon>Alveolata</taxon>
        <taxon>Ciliophora</taxon>
        <taxon>Intramacronucleata</taxon>
        <taxon>Spirotrichea</taxon>
        <taxon>Hypotrichia</taxon>
        <taxon>Euplotida</taxon>
        <taxon>Euplotidae</taxon>
        <taxon>Moneuplotes</taxon>
    </lineage>
</organism>
<dbReference type="AlphaFoldDB" id="A0AAD2D9X0"/>
<feature type="region of interest" description="Disordered" evidence="1">
    <location>
        <begin position="1"/>
        <end position="23"/>
    </location>
</feature>
<evidence type="ECO:0000313" key="2">
    <source>
        <dbReference type="EMBL" id="CAI2384921.1"/>
    </source>
</evidence>
<gene>
    <name evidence="2" type="ORF">ECRASSUSDP1_LOCUS26461</name>
</gene>
<protein>
    <submittedName>
        <fullName evidence="2">Uncharacterized protein</fullName>
    </submittedName>
</protein>
<feature type="region of interest" description="Disordered" evidence="1">
    <location>
        <begin position="296"/>
        <end position="336"/>
    </location>
</feature>
<feature type="compositionally biased region" description="Basic and acidic residues" evidence="1">
    <location>
        <begin position="302"/>
        <end position="336"/>
    </location>
</feature>
<feature type="compositionally biased region" description="Polar residues" evidence="1">
    <location>
        <begin position="386"/>
        <end position="410"/>
    </location>
</feature>
<name>A0AAD2D9X0_EUPCR</name>